<dbReference type="EMBL" id="VRMN01000001">
    <property type="protein sequence ID" value="KAA8499055.1"/>
    <property type="molecule type" value="Genomic_DNA"/>
</dbReference>
<gene>
    <name evidence="1" type="ORF">FVE85_6640</name>
</gene>
<evidence type="ECO:0008006" key="3">
    <source>
        <dbReference type="Google" id="ProtNLM"/>
    </source>
</evidence>
<evidence type="ECO:0000313" key="1">
    <source>
        <dbReference type="EMBL" id="KAA8499055.1"/>
    </source>
</evidence>
<sequence length="616" mass="67986">MEKGLAELRSGDRQKQLSGLLICIAALRSDDSKGSVSGDARGESGAKCHEVFNAAFGTDGALFRRLLKAESTRLLAAKCLSALVKLDCTLACDPRHAGVVPALLSATRDELDASFSDPVNVELQRKHRIAILESAISYLVSVSLLNDNALRLESADVSSHALAMSRIVCYGLQEQQLPECARLEALHLLMTSLKYTEVLPLEAERNAVIYQMLRCVVEQCIQEKEQHLDEQVLTYGFALPMTLQVMAENPERFGWDRGEKRGGNQEKGVERNQMCLLRRALECGLRQSMKLTLAKGKAEQDAEDMKLGVYVCVHLGVHLFGRRFLSWMDLDGNSTQNALPSAGSPPWLLAALVVQNVATDFRVHSSLNVRLLALRAFAAVMCALMTDEQDDEENDTVLGPDTENEQAVLVYTVQCVEVLLDQADVHIKKQRETPSSIDRLLVSLCSTLSKFLCMAVPTLEDRCVRVLCSALKLEVRAAENEDGFLEESSILHAIIHDLNELCSDTVRARICAEHGLERVLYELLGLYGGKVRLDGLESSRVRSFASLVDTLTSLTEIDGSTVDRAAVRSSVEQLVARMQVYIQESTTERARTEISPQADARALREALCLALTELQI</sequence>
<accession>A0A5J4Z6V6</accession>
<organism evidence="1 2">
    <name type="scientific">Porphyridium purpureum</name>
    <name type="common">Red alga</name>
    <name type="synonym">Porphyridium cruentum</name>
    <dbReference type="NCBI Taxonomy" id="35688"/>
    <lineage>
        <taxon>Eukaryota</taxon>
        <taxon>Rhodophyta</taxon>
        <taxon>Bangiophyceae</taxon>
        <taxon>Porphyridiales</taxon>
        <taxon>Porphyridiaceae</taxon>
        <taxon>Porphyridium</taxon>
    </lineage>
</organism>
<reference evidence="2" key="1">
    <citation type="journal article" date="2019" name="Nat. Commun.">
        <title>Expansion of phycobilisome linker gene families in mesophilic red algae.</title>
        <authorList>
            <person name="Lee J."/>
            <person name="Kim D."/>
            <person name="Bhattacharya D."/>
            <person name="Yoon H.S."/>
        </authorList>
    </citation>
    <scope>NUCLEOTIDE SEQUENCE [LARGE SCALE GENOMIC DNA]</scope>
    <source>
        <strain evidence="2">CCMP 1328</strain>
    </source>
</reference>
<dbReference type="Proteomes" id="UP000324585">
    <property type="component" value="Unassembled WGS sequence"/>
</dbReference>
<comment type="caution">
    <text evidence="1">The sequence shown here is derived from an EMBL/GenBank/DDBJ whole genome shotgun (WGS) entry which is preliminary data.</text>
</comment>
<protein>
    <recommendedName>
        <fullName evidence="3">Neurochondrin</fullName>
    </recommendedName>
</protein>
<dbReference type="AlphaFoldDB" id="A0A5J4Z6V6"/>
<proteinExistence type="predicted"/>
<name>A0A5J4Z6V6_PORPP</name>
<evidence type="ECO:0000313" key="2">
    <source>
        <dbReference type="Proteomes" id="UP000324585"/>
    </source>
</evidence>
<keyword evidence="2" id="KW-1185">Reference proteome</keyword>